<keyword evidence="9" id="KW-1185">Reference proteome</keyword>
<feature type="transmembrane region" description="Helical" evidence="6">
    <location>
        <begin position="780"/>
        <end position="799"/>
    </location>
</feature>
<accession>A0A4Q7NAS1</accession>
<reference evidence="8 9" key="1">
    <citation type="submission" date="2019-02" db="EMBL/GenBank/DDBJ databases">
        <title>Genomic Encyclopedia of Type Strains, Phase IV (KMG-IV): sequencing the most valuable type-strain genomes for metagenomic binning, comparative biology and taxonomic classification.</title>
        <authorList>
            <person name="Goeker M."/>
        </authorList>
    </citation>
    <scope>NUCLEOTIDE SEQUENCE [LARGE SCALE GENOMIC DNA]</scope>
    <source>
        <strain evidence="8 9">DSM 45622</strain>
    </source>
</reference>
<protein>
    <submittedName>
        <fullName evidence="8">Putative ABC transport system permease protein</fullName>
    </submittedName>
</protein>
<evidence type="ECO:0000256" key="6">
    <source>
        <dbReference type="SAM" id="Phobius"/>
    </source>
</evidence>
<feature type="transmembrane region" description="Helical" evidence="6">
    <location>
        <begin position="463"/>
        <end position="483"/>
    </location>
</feature>
<feature type="transmembrane region" description="Helical" evidence="6">
    <location>
        <begin position="330"/>
        <end position="352"/>
    </location>
</feature>
<feature type="domain" description="ABC3 transporter permease C-terminal" evidence="7">
    <location>
        <begin position="242"/>
        <end position="362"/>
    </location>
</feature>
<dbReference type="AlphaFoldDB" id="A0A4Q7NAS1"/>
<dbReference type="InterPro" id="IPR003838">
    <property type="entry name" value="ABC3_permease_C"/>
</dbReference>
<feature type="transmembrane region" description="Helical" evidence="6">
    <location>
        <begin position="408"/>
        <end position="430"/>
    </location>
</feature>
<gene>
    <name evidence="8" type="ORF">EV189_3520</name>
</gene>
<organism evidence="8 9">
    <name type="scientific">Motilibacter rhizosphaerae</name>
    <dbReference type="NCBI Taxonomy" id="598652"/>
    <lineage>
        <taxon>Bacteria</taxon>
        <taxon>Bacillati</taxon>
        <taxon>Actinomycetota</taxon>
        <taxon>Actinomycetes</taxon>
        <taxon>Motilibacterales</taxon>
        <taxon>Motilibacteraceae</taxon>
        <taxon>Motilibacter</taxon>
    </lineage>
</organism>
<feature type="domain" description="ABC3 transporter permease C-terminal" evidence="7">
    <location>
        <begin position="699"/>
        <end position="811"/>
    </location>
</feature>
<keyword evidence="4 6" id="KW-1133">Transmembrane helix</keyword>
<evidence type="ECO:0000256" key="3">
    <source>
        <dbReference type="ARBA" id="ARBA00022692"/>
    </source>
</evidence>
<dbReference type="RefSeq" id="WP_130494254.1">
    <property type="nucleotide sequence ID" value="NZ_SGXD01000005.1"/>
</dbReference>
<proteinExistence type="predicted"/>
<evidence type="ECO:0000259" key="7">
    <source>
        <dbReference type="Pfam" id="PF02687"/>
    </source>
</evidence>
<keyword evidence="2" id="KW-1003">Cell membrane</keyword>
<feature type="transmembrane region" description="Helical" evidence="6">
    <location>
        <begin position="286"/>
        <end position="310"/>
    </location>
</feature>
<dbReference type="GO" id="GO:0005886">
    <property type="term" value="C:plasma membrane"/>
    <property type="evidence" value="ECO:0007669"/>
    <property type="project" value="UniProtKB-SubCell"/>
</dbReference>
<dbReference type="Proteomes" id="UP000293638">
    <property type="component" value="Unassembled WGS sequence"/>
</dbReference>
<sequence>MWRLGLDLARRRVLALLAVVVAVLGGVALVTATGVLAESGLRSHVPAGRLAGAGVVVTAPQGVPATLPARLAAVPGVTAAVGDVSLPAAVLDRVGKPVAAGDPAVAGHGWSSVQLLPHAVVSGSAPHAEDEVALDSATATAAGIRVGDRARLVVVGVPTEDRVTAVVRTGVRGIWLSDATAAAQRPGTVDLVGLRVGHGGAERVRRELRGSGLEVLTGAARGDAATPTAVGSRSMLLLLSSSLAGVLLLVIGFVVAAALGVAASAMRPELSLLRAVGATPRQVRRLLARQALAVSALGVLPGAALGYLLAGALRARLVDLGLLDSTLPFSWSPLPALLAVVLVLGTVHLAALAAGWRPSRLPAVDAVASAKAEPRTPSRVRAGIGAALVLGATVLAGFPLAVRTEEGAAATSVAGLLAVLGLPLVGPLVVQRLATALARRLPRRTPPAGWLTVTGTAGSPRRATSAVTSLAMVVVLVLTYVLVQTTLSTAASRDLSRGTLGDAVVTAPGVGGVGATAVETLAATPGVRAAVPVSSTTVTRTYDELGDPTTEAESALVLPAQAGAVLDLGVRRGSLADLHGATAALSTDAARSSGVEVGEQVPLQLADGARVQARVVAVYARGLGFGPVAVSADLARGRRVPLLAERVLLRTDGTVATRTALGRTVAALPGAVLSAAGPAGGADTRTEADASSGLNLATLVVLLGYLLLSIANRMVAATVQRRQEVALLRLVGATPAQVRAVLRGESALVAAAAVGAGLLLSAVPLGLLGVAFLGRPWAAGPLWLLPAVVVGVAAVALGTTELPLRRMLRAPASAALARE</sequence>
<keyword evidence="3 6" id="KW-0812">Transmembrane</keyword>
<dbReference type="Pfam" id="PF02687">
    <property type="entry name" value="FtsX"/>
    <property type="match status" value="2"/>
</dbReference>
<feature type="transmembrane region" description="Helical" evidence="6">
    <location>
        <begin position="747"/>
        <end position="774"/>
    </location>
</feature>
<dbReference type="EMBL" id="SGXD01000005">
    <property type="protein sequence ID" value="RZS80041.1"/>
    <property type="molecule type" value="Genomic_DNA"/>
</dbReference>
<feature type="transmembrane region" description="Helical" evidence="6">
    <location>
        <begin position="380"/>
        <end position="402"/>
    </location>
</feature>
<evidence type="ECO:0000256" key="5">
    <source>
        <dbReference type="ARBA" id="ARBA00023136"/>
    </source>
</evidence>
<dbReference type="PANTHER" id="PTHR30287:SF1">
    <property type="entry name" value="INNER MEMBRANE PROTEIN"/>
    <property type="match status" value="1"/>
</dbReference>
<dbReference type="PANTHER" id="PTHR30287">
    <property type="entry name" value="MEMBRANE COMPONENT OF PREDICTED ABC SUPERFAMILY METABOLITE UPTAKE TRANSPORTER"/>
    <property type="match status" value="1"/>
</dbReference>
<evidence type="ECO:0000313" key="8">
    <source>
        <dbReference type="EMBL" id="RZS80041.1"/>
    </source>
</evidence>
<evidence type="ECO:0000256" key="2">
    <source>
        <dbReference type="ARBA" id="ARBA00022475"/>
    </source>
</evidence>
<feature type="transmembrane region" description="Helical" evidence="6">
    <location>
        <begin position="693"/>
        <end position="712"/>
    </location>
</feature>
<comment type="caution">
    <text evidence="8">The sequence shown here is derived from an EMBL/GenBank/DDBJ whole genome shotgun (WGS) entry which is preliminary data.</text>
</comment>
<feature type="transmembrane region" description="Helical" evidence="6">
    <location>
        <begin position="243"/>
        <end position="265"/>
    </location>
</feature>
<name>A0A4Q7NAS1_9ACTN</name>
<dbReference type="OrthoDB" id="3223244at2"/>
<evidence type="ECO:0000256" key="4">
    <source>
        <dbReference type="ARBA" id="ARBA00022989"/>
    </source>
</evidence>
<evidence type="ECO:0000256" key="1">
    <source>
        <dbReference type="ARBA" id="ARBA00004651"/>
    </source>
</evidence>
<evidence type="ECO:0000313" key="9">
    <source>
        <dbReference type="Proteomes" id="UP000293638"/>
    </source>
</evidence>
<comment type="subcellular location">
    <subcellularLocation>
        <location evidence="1">Cell membrane</location>
        <topology evidence="1">Multi-pass membrane protein</topology>
    </subcellularLocation>
</comment>
<dbReference type="InterPro" id="IPR038766">
    <property type="entry name" value="Membrane_comp_ABC_pdt"/>
</dbReference>
<keyword evidence="5 6" id="KW-0472">Membrane</keyword>